<protein>
    <recommendedName>
        <fullName evidence="4">40S ribosomal protein S12</fullName>
    </recommendedName>
</protein>
<dbReference type="InterPro" id="IPR004038">
    <property type="entry name" value="Ribosomal_eL8/eL30/eS12/Gad45"/>
</dbReference>
<dbReference type="GO" id="GO:0022626">
    <property type="term" value="C:cytosolic ribosome"/>
    <property type="evidence" value="ECO:0007669"/>
    <property type="project" value="UniProtKB-ARBA"/>
</dbReference>
<evidence type="ECO:0000313" key="8">
    <source>
        <dbReference type="Proteomes" id="UP000183567"/>
    </source>
</evidence>
<evidence type="ECO:0000256" key="3">
    <source>
        <dbReference type="ARBA" id="ARBA00023274"/>
    </source>
</evidence>
<dbReference type="PROSITE" id="PS01189">
    <property type="entry name" value="RIBOSOMAL_S12E"/>
    <property type="match status" value="1"/>
</dbReference>
<dbReference type="FunFam" id="3.30.1330.30:FF:000005">
    <property type="entry name" value="40S ribosomal protein S12"/>
    <property type="match status" value="1"/>
</dbReference>
<dbReference type="GO" id="GO:0003735">
    <property type="term" value="F:structural constituent of ribosome"/>
    <property type="evidence" value="ECO:0007669"/>
    <property type="project" value="InterPro"/>
</dbReference>
<proteinExistence type="inferred from homology"/>
<evidence type="ECO:0000256" key="1">
    <source>
        <dbReference type="ARBA" id="ARBA00005824"/>
    </source>
</evidence>
<dbReference type="InterPro" id="IPR029064">
    <property type="entry name" value="Ribosomal_eL30-like_sf"/>
</dbReference>
<dbReference type="AlphaFoldDB" id="A0A1J8Q4V5"/>
<dbReference type="Proteomes" id="UP000183567">
    <property type="component" value="Unassembled WGS sequence"/>
</dbReference>
<evidence type="ECO:0000256" key="5">
    <source>
        <dbReference type="SAM" id="Phobius"/>
    </source>
</evidence>
<gene>
    <name evidence="7" type="ORF">AZE42_08811</name>
</gene>
<feature type="transmembrane region" description="Helical" evidence="5">
    <location>
        <begin position="611"/>
        <end position="634"/>
    </location>
</feature>
<dbReference type="GO" id="GO:0006412">
    <property type="term" value="P:translation"/>
    <property type="evidence" value="ECO:0007669"/>
    <property type="project" value="InterPro"/>
</dbReference>
<feature type="non-terminal residue" evidence="7">
    <location>
        <position position="732"/>
    </location>
</feature>
<dbReference type="GO" id="GO:0015935">
    <property type="term" value="C:small ribosomal subunit"/>
    <property type="evidence" value="ECO:0007669"/>
    <property type="project" value="UniProtKB-ARBA"/>
</dbReference>
<keyword evidence="5" id="KW-1133">Transmembrane helix</keyword>
<sequence length="732" mass="81519">MSDAGDEIQVDAPAAEVEVTTEAPKGKMSVEEALQQVLKNALVRDGLARGLRECAKALDKRQAHLCVLVETCTEAEYIKLIEALCAEHKINLIKVGDGKILGTWAGLCKIDKEGNPRKVVGCSCVVVKDYGVESEGLNVLLEYFKNPAIPKVSVIRISEAMASKEPSPLPPRAAISRTPSYIQLAPRRAMASFENLVALANHQERLREARKIVWRQRGEPAVELEDLWECMEHAGRGGLRAATIAFTLRACVNLVLAAIRIGRVPKSMRLSLIRHAIFGKDSFRFAAMLGSFVSIYKATLNALPIILPVNHPASPASPFDDDDEDIEAAPTPFEVPLAARQPRLSLSAQAHQVWVRKKTRRWHSMLAGALAGGLAVMFEKRSRRVVIAQQLFVRGLQGSYNAFTSKHGFHLPNGEVLVFCLCSAQIVHAFFSRPDTLPRSYTTWLTTASGAPATAIAMVRDILRTRAFDVKDLDKILAREDLIPANQAVILARKALATSSPPDFGPPYPPCSVVHPWVESCMRVPLPRFFTVFKWAFPIYGALHFVPMMLFKRHAFLKNPSHMLGRSGWATIRSSAFLATFITTFQTWFCYKHYIHRVLSSQTLVKLPQRFIDVFASKYSYAFGGFIGALSLFVEEKRRRGELAMYVLPKSLESAWLTARGKGLVFHTGHFGEMLLTAVGMSMVMYLSGNFGSVSREEYTDHLMFVAERPAAFVWTRQEDIVSVYWTQLTNV</sequence>
<evidence type="ECO:0000256" key="4">
    <source>
        <dbReference type="RuleBase" id="RU000670"/>
    </source>
</evidence>
<name>A0A1J8Q4V5_9AGAM</name>
<keyword evidence="5" id="KW-0812">Transmembrane</keyword>
<evidence type="ECO:0000256" key="2">
    <source>
        <dbReference type="ARBA" id="ARBA00022980"/>
    </source>
</evidence>
<dbReference type="SUPFAM" id="SSF55315">
    <property type="entry name" value="L30e-like"/>
    <property type="match status" value="1"/>
</dbReference>
<dbReference type="EMBL" id="LVVM01002950">
    <property type="protein sequence ID" value="OJA15679.1"/>
    <property type="molecule type" value="Genomic_DNA"/>
</dbReference>
<dbReference type="Pfam" id="PF01248">
    <property type="entry name" value="Ribosomal_L7Ae"/>
    <property type="match status" value="1"/>
</dbReference>
<dbReference type="STRING" id="180088.A0A1J8Q4V5"/>
<reference evidence="7 8" key="1">
    <citation type="submission" date="2016-03" db="EMBL/GenBank/DDBJ databases">
        <title>Comparative genomics of the ectomycorrhizal sister species Rhizopogon vinicolor and Rhizopogon vesiculosus (Basidiomycota: Boletales) reveals a divergence of the mating type B locus.</title>
        <authorList>
            <person name="Mujic A.B."/>
            <person name="Kuo A."/>
            <person name="Tritt A."/>
            <person name="Lipzen A."/>
            <person name="Chen C."/>
            <person name="Johnson J."/>
            <person name="Sharma A."/>
            <person name="Barry K."/>
            <person name="Grigoriev I.V."/>
            <person name="Spatafora J.W."/>
        </authorList>
    </citation>
    <scope>NUCLEOTIDE SEQUENCE [LARGE SCALE GENOMIC DNA]</scope>
    <source>
        <strain evidence="7 8">AM-OR11-056</strain>
    </source>
</reference>
<feature type="domain" description="Ribosomal protein eL8/eL30/eS12/Gadd45" evidence="6">
    <location>
        <begin position="33"/>
        <end position="126"/>
    </location>
</feature>
<dbReference type="InterPro" id="IPR026749">
    <property type="entry name" value="Tmem135"/>
</dbReference>
<dbReference type="PANTHER" id="PTHR12459">
    <property type="entry name" value="TRANSMEMBRANE PROTEIN 135-RELATED"/>
    <property type="match status" value="1"/>
</dbReference>
<dbReference type="InterPro" id="IPR000530">
    <property type="entry name" value="Ribosomal_eS12"/>
</dbReference>
<keyword evidence="5" id="KW-0472">Membrane</keyword>
<feature type="transmembrane region" description="Helical" evidence="5">
    <location>
        <begin position="571"/>
        <end position="591"/>
    </location>
</feature>
<feature type="transmembrane region" description="Helical" evidence="5">
    <location>
        <begin position="532"/>
        <end position="551"/>
    </location>
</feature>
<dbReference type="PANTHER" id="PTHR12459:SF6">
    <property type="entry name" value="GB|AAD46013.1"/>
    <property type="match status" value="1"/>
</dbReference>
<dbReference type="InterPro" id="IPR047860">
    <property type="entry name" value="Ribosomal_eS12_CS"/>
</dbReference>
<evidence type="ECO:0000259" key="6">
    <source>
        <dbReference type="Pfam" id="PF01248"/>
    </source>
</evidence>
<accession>A0A1J8Q4V5</accession>
<evidence type="ECO:0000313" key="7">
    <source>
        <dbReference type="EMBL" id="OJA15679.1"/>
    </source>
</evidence>
<comment type="caution">
    <text evidence="7">The sequence shown here is derived from an EMBL/GenBank/DDBJ whole genome shotgun (WGS) entry which is preliminary data.</text>
</comment>
<dbReference type="Gene3D" id="3.30.1330.30">
    <property type="match status" value="1"/>
</dbReference>
<keyword evidence="8" id="KW-1185">Reference proteome</keyword>
<dbReference type="OrthoDB" id="291792at2759"/>
<comment type="similarity">
    <text evidence="1 4">Belongs to the eukaryotic ribosomal protein eS12 family.</text>
</comment>
<keyword evidence="3 4" id="KW-0687">Ribonucleoprotein</keyword>
<keyword evidence="2 4" id="KW-0689">Ribosomal protein</keyword>
<dbReference type="PRINTS" id="PR00972">
    <property type="entry name" value="RIBSOMALS12E"/>
</dbReference>
<organism evidence="7 8">
    <name type="scientific">Rhizopogon vesiculosus</name>
    <dbReference type="NCBI Taxonomy" id="180088"/>
    <lineage>
        <taxon>Eukaryota</taxon>
        <taxon>Fungi</taxon>
        <taxon>Dikarya</taxon>
        <taxon>Basidiomycota</taxon>
        <taxon>Agaricomycotina</taxon>
        <taxon>Agaricomycetes</taxon>
        <taxon>Agaricomycetidae</taxon>
        <taxon>Boletales</taxon>
        <taxon>Suillineae</taxon>
        <taxon>Rhizopogonaceae</taxon>
        <taxon>Rhizopogon</taxon>
    </lineage>
</organism>